<proteinExistence type="inferred from homology"/>
<comment type="caution">
    <text evidence="9">The sequence shown here is derived from an EMBL/GenBank/DDBJ whole genome shotgun (WGS) entry which is preliminary data.</text>
</comment>
<protein>
    <recommendedName>
        <fullName evidence="3">acid phosphatase</fullName>
        <ecNumber evidence="3">3.1.3.2</ecNumber>
    </recommendedName>
</protein>
<dbReference type="Pfam" id="PF00092">
    <property type="entry name" value="VWA"/>
    <property type="match status" value="1"/>
</dbReference>
<evidence type="ECO:0000259" key="8">
    <source>
        <dbReference type="Pfam" id="PF00092"/>
    </source>
</evidence>
<evidence type="ECO:0000256" key="1">
    <source>
        <dbReference type="ARBA" id="ARBA00000032"/>
    </source>
</evidence>
<comment type="catalytic activity">
    <reaction evidence="1">
        <text>a phosphate monoester + H2O = an alcohol + phosphate</text>
        <dbReference type="Rhea" id="RHEA:15017"/>
        <dbReference type="ChEBI" id="CHEBI:15377"/>
        <dbReference type="ChEBI" id="CHEBI:30879"/>
        <dbReference type="ChEBI" id="CHEBI:43474"/>
        <dbReference type="ChEBI" id="CHEBI:67140"/>
        <dbReference type="EC" id="3.1.3.2"/>
    </reaction>
</comment>
<dbReference type="Pfam" id="PF00328">
    <property type="entry name" value="His_Phos_2"/>
    <property type="match status" value="1"/>
</dbReference>
<keyword evidence="10" id="KW-1185">Reference proteome</keyword>
<reference evidence="9 10" key="1">
    <citation type="journal article" date="2017" name="Curr. Biol.">
        <title>Genome architecture and evolution of a unichromosomal asexual nematode.</title>
        <authorList>
            <person name="Fradin H."/>
            <person name="Zegar C."/>
            <person name="Gutwein M."/>
            <person name="Lucas J."/>
            <person name="Kovtun M."/>
            <person name="Corcoran D."/>
            <person name="Baugh L.R."/>
            <person name="Kiontke K."/>
            <person name="Gunsalus K."/>
            <person name="Fitch D.H."/>
            <person name="Piano F."/>
        </authorList>
    </citation>
    <scope>NUCLEOTIDE SEQUENCE [LARGE SCALE GENOMIC DNA]</scope>
    <source>
        <strain evidence="9">PF1309</strain>
    </source>
</reference>
<dbReference type="Gene3D" id="3.40.50.410">
    <property type="entry name" value="von Willebrand factor, type A domain"/>
    <property type="match status" value="1"/>
</dbReference>
<name>A0A2A2KMW5_9BILA</name>
<dbReference type="Proteomes" id="UP000218231">
    <property type="component" value="Unassembled WGS sequence"/>
</dbReference>
<dbReference type="EC" id="3.1.3.2" evidence="3"/>
<dbReference type="EMBL" id="LIAE01008137">
    <property type="protein sequence ID" value="PAV75264.1"/>
    <property type="molecule type" value="Genomic_DNA"/>
</dbReference>
<evidence type="ECO:0000256" key="3">
    <source>
        <dbReference type="ARBA" id="ARBA00012646"/>
    </source>
</evidence>
<evidence type="ECO:0000256" key="7">
    <source>
        <dbReference type="ARBA" id="ARBA00023180"/>
    </source>
</evidence>
<keyword evidence="7" id="KW-0325">Glycoprotein</keyword>
<dbReference type="OrthoDB" id="6262482at2759"/>
<gene>
    <name evidence="9" type="ORF">WR25_03634</name>
</gene>
<dbReference type="EMBL" id="LIAE01008137">
    <property type="protein sequence ID" value="PAV75262.1"/>
    <property type="molecule type" value="Genomic_DNA"/>
</dbReference>
<dbReference type="SUPFAM" id="SSF53254">
    <property type="entry name" value="Phosphoglycerate mutase-like"/>
    <property type="match status" value="1"/>
</dbReference>
<accession>A0A2A2KMW5</accession>
<dbReference type="Gene3D" id="3.40.50.1240">
    <property type="entry name" value="Phosphoglycerate mutase-like"/>
    <property type="match status" value="1"/>
</dbReference>
<dbReference type="InterPro" id="IPR029033">
    <property type="entry name" value="His_PPase_superfam"/>
</dbReference>
<feature type="domain" description="VWFA" evidence="8">
    <location>
        <begin position="2"/>
        <end position="94"/>
    </location>
</feature>
<evidence type="ECO:0000256" key="6">
    <source>
        <dbReference type="ARBA" id="ARBA00023157"/>
    </source>
</evidence>
<sequence>MIKNFLGNFTFGLTLSPDDSQVAIYTYSGLTTGYTTLATGNNIAAVQAAIANIRFDGTSDRNLFQALTREESEVSPQSGWRSNYKHVLIVTSADANAFFAYNFDQLPYAAQWAFNFGCPGVQQSTLTPTTTPAPTQDPSVPCQLSTLNYDVYMIVDTSAQIQAADFSALKQALVGFVNPFPIGDGKTQGYVLDTINQLLQDGSNGQSLKLSLQAIQGAYLNQRYPTANKLIVYFTGNTNWDQDPNQLMNQLKANFTVSSVAVQWTSSADVNQLSNLVGGSNCVNQVMRDAERMSNGVFMTNQSKAYYHRGSGQLTDMGIRQAIGLGRELRAQLQQAGLTGNGSVPLLSEEMHPSQAYFQSFIFERNLMTLGAMGNAIFNTIDGVNIPVPIVTAQMANDYLTAPQCDCPWYLNEVDMFLSIPPGATKNLSTIEKSMFYIGRALEIAIQNKSIVNTIERAKQAEALHEQYIAGLPVPDWYTPEADKEAQIITYLKYAILAGVGPNYHKPSWISQRTGFLLYTITENMRKRVECIQEEINGTACAASRNLYVYSVHDTMVLALLDSMNLLNTTLGSNQTPSALAAIFFELWFRNYSYYVRIRYRLPTQAAITVTQYARGCEGSEFCEISQFVNCCTIYTTPTPAEDCWVYS</sequence>
<keyword evidence="6" id="KW-1015">Disulfide bond</keyword>
<dbReference type="InterPro" id="IPR002035">
    <property type="entry name" value="VWF_A"/>
</dbReference>
<organism evidence="9 10">
    <name type="scientific">Diploscapter pachys</name>
    <dbReference type="NCBI Taxonomy" id="2018661"/>
    <lineage>
        <taxon>Eukaryota</taxon>
        <taxon>Metazoa</taxon>
        <taxon>Ecdysozoa</taxon>
        <taxon>Nematoda</taxon>
        <taxon>Chromadorea</taxon>
        <taxon>Rhabditida</taxon>
        <taxon>Rhabditina</taxon>
        <taxon>Rhabditomorpha</taxon>
        <taxon>Rhabditoidea</taxon>
        <taxon>Rhabditidae</taxon>
        <taxon>Diploscapter</taxon>
    </lineage>
</organism>
<dbReference type="PANTHER" id="PTHR11567">
    <property type="entry name" value="ACID PHOSPHATASE-RELATED"/>
    <property type="match status" value="1"/>
</dbReference>
<dbReference type="PANTHER" id="PTHR11567:SF211">
    <property type="entry name" value="PROSTATIC ACID PHOSPHATASE"/>
    <property type="match status" value="1"/>
</dbReference>
<evidence type="ECO:0000256" key="2">
    <source>
        <dbReference type="ARBA" id="ARBA00005375"/>
    </source>
</evidence>
<dbReference type="InterPro" id="IPR000560">
    <property type="entry name" value="His_Pase_clade-2"/>
</dbReference>
<comment type="similarity">
    <text evidence="2">Belongs to the histidine acid phosphatase family.</text>
</comment>
<keyword evidence="5" id="KW-0378">Hydrolase</keyword>
<keyword evidence="4" id="KW-0732">Signal</keyword>
<dbReference type="AlphaFoldDB" id="A0A2A2KMW5"/>
<evidence type="ECO:0000256" key="5">
    <source>
        <dbReference type="ARBA" id="ARBA00022801"/>
    </source>
</evidence>
<dbReference type="GO" id="GO:0003993">
    <property type="term" value="F:acid phosphatase activity"/>
    <property type="evidence" value="ECO:0007669"/>
    <property type="project" value="UniProtKB-EC"/>
</dbReference>
<dbReference type="InterPro" id="IPR050645">
    <property type="entry name" value="Histidine_acid_phosphatase"/>
</dbReference>
<dbReference type="InterPro" id="IPR036465">
    <property type="entry name" value="vWFA_dom_sf"/>
</dbReference>
<dbReference type="SUPFAM" id="SSF53300">
    <property type="entry name" value="vWA-like"/>
    <property type="match status" value="2"/>
</dbReference>
<evidence type="ECO:0000313" key="9">
    <source>
        <dbReference type="EMBL" id="PAV75262.1"/>
    </source>
</evidence>
<evidence type="ECO:0000313" key="10">
    <source>
        <dbReference type="Proteomes" id="UP000218231"/>
    </source>
</evidence>
<evidence type="ECO:0000256" key="4">
    <source>
        <dbReference type="ARBA" id="ARBA00022729"/>
    </source>
</evidence>